<evidence type="ECO:0000313" key="3">
    <source>
        <dbReference type="Proteomes" id="UP000734854"/>
    </source>
</evidence>
<dbReference type="SMART" id="SM01065">
    <property type="entry name" value="CBM_2"/>
    <property type="match status" value="1"/>
</dbReference>
<dbReference type="CDD" id="cd05467">
    <property type="entry name" value="CBM20"/>
    <property type="match status" value="1"/>
</dbReference>
<dbReference type="AlphaFoldDB" id="A0A8J5GYJ5"/>
<reference evidence="2 3" key="1">
    <citation type="submission" date="2020-08" db="EMBL/GenBank/DDBJ databases">
        <title>Plant Genome Project.</title>
        <authorList>
            <person name="Zhang R.-G."/>
        </authorList>
    </citation>
    <scope>NUCLEOTIDE SEQUENCE [LARGE SCALE GENOMIC DNA]</scope>
    <source>
        <tissue evidence="2">Rhizome</tissue>
    </source>
</reference>
<dbReference type="Gene3D" id="2.60.40.10">
    <property type="entry name" value="Immunoglobulins"/>
    <property type="match status" value="1"/>
</dbReference>
<dbReference type="Pfam" id="PF00686">
    <property type="entry name" value="CBM_20"/>
    <property type="match status" value="1"/>
</dbReference>
<dbReference type="GO" id="GO:0016020">
    <property type="term" value="C:membrane"/>
    <property type="evidence" value="ECO:0007669"/>
    <property type="project" value="TreeGrafter"/>
</dbReference>
<evidence type="ECO:0000259" key="1">
    <source>
        <dbReference type="PROSITE" id="PS51166"/>
    </source>
</evidence>
<dbReference type="PROSITE" id="PS51166">
    <property type="entry name" value="CBM20"/>
    <property type="match status" value="1"/>
</dbReference>
<name>A0A8J5GYJ5_ZINOF</name>
<dbReference type="PANTHER" id="PTHR15048">
    <property type="entry name" value="STARCH-BINDING DOMAIN-CONTAINING PROTEIN 1"/>
    <property type="match status" value="1"/>
</dbReference>
<organism evidence="2 3">
    <name type="scientific">Zingiber officinale</name>
    <name type="common">Ginger</name>
    <name type="synonym">Amomum zingiber</name>
    <dbReference type="NCBI Taxonomy" id="94328"/>
    <lineage>
        <taxon>Eukaryota</taxon>
        <taxon>Viridiplantae</taxon>
        <taxon>Streptophyta</taxon>
        <taxon>Embryophyta</taxon>
        <taxon>Tracheophyta</taxon>
        <taxon>Spermatophyta</taxon>
        <taxon>Magnoliopsida</taxon>
        <taxon>Liliopsida</taxon>
        <taxon>Zingiberales</taxon>
        <taxon>Zingiberaceae</taxon>
        <taxon>Zingiber</taxon>
    </lineage>
</organism>
<keyword evidence="3" id="KW-1185">Reference proteome</keyword>
<gene>
    <name evidence="2" type="ORF">ZIOFF_030790</name>
</gene>
<comment type="caution">
    <text evidence="2">The sequence shown here is derived from an EMBL/GenBank/DDBJ whole genome shotgun (WGS) entry which is preliminary data.</text>
</comment>
<protein>
    <recommendedName>
        <fullName evidence="1">CBM20 domain-containing protein</fullName>
    </recommendedName>
</protein>
<proteinExistence type="predicted"/>
<dbReference type="InterPro" id="IPR013783">
    <property type="entry name" value="Ig-like_fold"/>
</dbReference>
<evidence type="ECO:0000313" key="2">
    <source>
        <dbReference type="EMBL" id="KAG6512661.1"/>
    </source>
</evidence>
<dbReference type="InterPro" id="IPR002044">
    <property type="entry name" value="CBM20"/>
</dbReference>
<dbReference type="InterPro" id="IPR013784">
    <property type="entry name" value="Carb-bd-like_fold"/>
</dbReference>
<dbReference type="EMBL" id="JACMSC010000008">
    <property type="protein sequence ID" value="KAG6512661.1"/>
    <property type="molecule type" value="Genomic_DNA"/>
</dbReference>
<dbReference type="FunFam" id="2.60.40.10:FF:000552">
    <property type="entry name" value="Related to glucoamylase"/>
    <property type="match status" value="1"/>
</dbReference>
<accession>A0A8J5GYJ5</accession>
<dbReference type="GO" id="GO:2001070">
    <property type="term" value="F:starch binding"/>
    <property type="evidence" value="ECO:0007669"/>
    <property type="project" value="InterPro"/>
</dbReference>
<sequence length="354" mass="38848">MDALERHCIRGFLVDARFATKLAAPPSRGRRSCIWVPFPTRLRRPPILLPISSSSSSSSSTSLPFAIASSEVQADALTPDSPAKTVRVRFVLQKECFFGQQFFIVGHDPTFGQWDPANAIPLEWSAGHVWTAELDVPAGKTIQFKFILKGLSGDISWQPGPDRSLQTWETTKTVVISEDWDDAGCRKVTEEHRGVFVAVEPQSPELNFGGNNGAVEDQTPVPDSAQVPVSGSAIDPPQETMVFNVLDAPSKSVEAEHDNLPQETTVVNALDAPSKSVEPEHHNLPQETMVVNVPVEAEHDNSPQETMMINVLDAPSKSVEPEHHNSPQVMFRHDVAADAAFPNFLKSMCHFLCK</sequence>
<dbReference type="PANTHER" id="PTHR15048:SF0">
    <property type="entry name" value="STARCH-BINDING DOMAIN-CONTAINING PROTEIN 1"/>
    <property type="match status" value="1"/>
</dbReference>
<feature type="domain" description="CBM20" evidence="1">
    <location>
        <begin position="80"/>
        <end position="182"/>
    </location>
</feature>
<dbReference type="SUPFAM" id="SSF49452">
    <property type="entry name" value="Starch-binding domain-like"/>
    <property type="match status" value="1"/>
</dbReference>
<dbReference type="Proteomes" id="UP000734854">
    <property type="component" value="Unassembled WGS sequence"/>
</dbReference>